<dbReference type="RefSeq" id="WP_071974016.1">
    <property type="nucleotide sequence ID" value="NZ_CP018077.1"/>
</dbReference>
<protein>
    <submittedName>
        <fullName evidence="2">Photosynthetic complex assembly protein</fullName>
    </submittedName>
</protein>
<keyword evidence="2" id="KW-0614">Plasmid</keyword>
<dbReference type="OrthoDB" id="7848123at2"/>
<dbReference type="InterPro" id="IPR017495">
    <property type="entry name" value="PuhC"/>
</dbReference>
<geneLocation type="plasmid" evidence="2 3">
    <name>unnamed1</name>
</geneLocation>
<feature type="transmembrane region" description="Helical" evidence="1">
    <location>
        <begin position="20"/>
        <end position="41"/>
    </location>
</feature>
<dbReference type="AlphaFoldDB" id="A0A1J0WMU5"/>
<organism evidence="2 3">
    <name type="scientific">Sulfitobacter alexandrii</name>
    <dbReference type="NCBI Taxonomy" id="1917485"/>
    <lineage>
        <taxon>Bacteria</taxon>
        <taxon>Pseudomonadati</taxon>
        <taxon>Pseudomonadota</taxon>
        <taxon>Alphaproteobacteria</taxon>
        <taxon>Rhodobacterales</taxon>
        <taxon>Roseobacteraceae</taxon>
        <taxon>Sulfitobacter</taxon>
    </lineage>
</organism>
<name>A0A1J0WMU5_9RHOB</name>
<sequence length="156" mass="16710">MAHQTSSLANQMKARDREMVPRTLVIAMFSLMAAALALVAFDQLTGQPLRGVVPHSPIAAERSITLEGTRSDGVAVLDDAGRQIAFSAEEKSGFIDVIWVSVTRERKVQGVTGNPPLTLARRENGHTAIIDPATGWSIDLIGYGADNVAAFARLID</sequence>
<keyword evidence="1" id="KW-0472">Membrane</keyword>
<dbReference type="NCBIfam" id="TIGR03054">
    <property type="entry name" value="photo_alph_chp1"/>
    <property type="match status" value="1"/>
</dbReference>
<dbReference type="Proteomes" id="UP000181897">
    <property type="component" value="Plasmid unnamed1"/>
</dbReference>
<dbReference type="EMBL" id="CP018077">
    <property type="protein sequence ID" value="APE45676.1"/>
    <property type="molecule type" value="Genomic_DNA"/>
</dbReference>
<evidence type="ECO:0000313" key="2">
    <source>
        <dbReference type="EMBL" id="APE45676.1"/>
    </source>
</evidence>
<evidence type="ECO:0000256" key="1">
    <source>
        <dbReference type="SAM" id="Phobius"/>
    </source>
</evidence>
<gene>
    <name evidence="2" type="ORF">BOO69_19150</name>
</gene>
<proteinExistence type="predicted"/>
<keyword evidence="1" id="KW-1133">Transmembrane helix</keyword>
<evidence type="ECO:0000313" key="3">
    <source>
        <dbReference type="Proteomes" id="UP000181897"/>
    </source>
</evidence>
<keyword evidence="1" id="KW-0812">Transmembrane</keyword>
<accession>A0A1J0WMU5</accession>
<dbReference type="KEGG" id="suam:BOO69_19150"/>
<reference evidence="2 3" key="1">
    <citation type="submission" date="2016-11" db="EMBL/GenBank/DDBJ databases">
        <title>Complete genome sequence of Sulfitobacter sp. AM1-D1, a toxic bacteria associated with marine dinoflagellate Alexandrium minutum in East China Sea.</title>
        <authorList>
            <person name="Yang Q."/>
            <person name="Zhang X."/>
            <person name="Tian X."/>
        </authorList>
    </citation>
    <scope>NUCLEOTIDE SEQUENCE [LARGE SCALE GENOMIC DNA]</scope>
    <source>
        <strain evidence="2 3">AM1-D1</strain>
        <plasmid evidence="2 3">unnamed1</plasmid>
    </source>
</reference>
<keyword evidence="3" id="KW-1185">Reference proteome</keyword>